<keyword evidence="1" id="KW-0732">Signal</keyword>
<dbReference type="Gene3D" id="3.10.620.30">
    <property type="match status" value="1"/>
</dbReference>
<evidence type="ECO:0000313" key="4">
    <source>
        <dbReference type="Proteomes" id="UP000183926"/>
    </source>
</evidence>
<dbReference type="InterPro" id="IPR002931">
    <property type="entry name" value="Transglutaminase-like"/>
</dbReference>
<keyword evidence="3" id="KW-0378">Hydrolase</keyword>
<feature type="chain" id="PRO_5010315306" evidence="1">
    <location>
        <begin position="27"/>
        <end position="369"/>
    </location>
</feature>
<dbReference type="GO" id="GO:0008233">
    <property type="term" value="F:peptidase activity"/>
    <property type="evidence" value="ECO:0007669"/>
    <property type="project" value="UniProtKB-KW"/>
</dbReference>
<evidence type="ECO:0000313" key="3">
    <source>
        <dbReference type="EMBL" id="SFU40420.1"/>
    </source>
</evidence>
<name>A0A1I7FW97_9PROT</name>
<keyword evidence="3" id="KW-0645">Protease</keyword>
<reference evidence="3 4" key="1">
    <citation type="submission" date="2016-10" db="EMBL/GenBank/DDBJ databases">
        <authorList>
            <person name="de Groot N.N."/>
        </authorList>
    </citation>
    <scope>NUCLEOTIDE SEQUENCE [LARGE SCALE GENOMIC DNA]</scope>
    <source>
        <strain evidence="3 4">Nm24</strain>
    </source>
</reference>
<dbReference type="PANTHER" id="PTHR38339">
    <property type="entry name" value="TRANSGLUTAMINASE DOMAIN PROTEIN"/>
    <property type="match status" value="1"/>
</dbReference>
<dbReference type="InterPro" id="IPR006311">
    <property type="entry name" value="TAT_signal"/>
</dbReference>
<gene>
    <name evidence="3" type="ORF">SAMN05216339_10238</name>
</gene>
<feature type="domain" description="Transglutaminase-like" evidence="2">
    <location>
        <begin position="205"/>
        <end position="278"/>
    </location>
</feature>
<evidence type="ECO:0000259" key="2">
    <source>
        <dbReference type="SMART" id="SM00460"/>
    </source>
</evidence>
<organism evidence="3 4">
    <name type="scientific">Nitrosomonas eutropha</name>
    <dbReference type="NCBI Taxonomy" id="916"/>
    <lineage>
        <taxon>Bacteria</taxon>
        <taxon>Pseudomonadati</taxon>
        <taxon>Pseudomonadota</taxon>
        <taxon>Betaproteobacteria</taxon>
        <taxon>Nitrosomonadales</taxon>
        <taxon>Nitrosomonadaceae</taxon>
        <taxon>Nitrosomonas</taxon>
    </lineage>
</organism>
<dbReference type="Pfam" id="PF01841">
    <property type="entry name" value="Transglut_core"/>
    <property type="match status" value="1"/>
</dbReference>
<dbReference type="Proteomes" id="UP000183926">
    <property type="component" value="Unassembled WGS sequence"/>
</dbReference>
<dbReference type="RefSeq" id="WP_074926906.1">
    <property type="nucleotide sequence ID" value="NZ_FPBL01000002.1"/>
</dbReference>
<dbReference type="SMART" id="SM00460">
    <property type="entry name" value="TGc"/>
    <property type="match status" value="1"/>
</dbReference>
<dbReference type="PANTHER" id="PTHR38339:SF1">
    <property type="entry name" value="TRANSGLUTAMINASE-LIKE DOMAIN-CONTAINING PROTEIN"/>
    <property type="match status" value="1"/>
</dbReference>
<dbReference type="EMBL" id="FPBL01000002">
    <property type="protein sequence ID" value="SFU40420.1"/>
    <property type="molecule type" value="Genomic_DNA"/>
</dbReference>
<dbReference type="AlphaFoldDB" id="A0A1I7FW97"/>
<protein>
    <submittedName>
        <fullName evidence="3">Transglutaminase-like enzyme, putative cysteine protease</fullName>
    </submittedName>
</protein>
<feature type="signal peptide" evidence="1">
    <location>
        <begin position="1"/>
        <end position="26"/>
    </location>
</feature>
<sequence length="369" mass="40316">MKRRDFFKLVGTGAAAAVLAPSVSRASALPLNQAKWRGYQLTYQITLPAAGKVAKLWLPLPDTNDTIYQFTQGSNWSGKATASAFYMLPGTSSPVFFATWQKGEERTVKVSSIVKTAYRTADLSFYQAPAKASIPQNIKRYLQPTSQIPLDNTVKKIAHFVTSQANARTHLQQARAIYDWMINNVTYDNSVRGQGRGDIRSMLAGGENLSGKCADIHSLFVGLARASGIPARIQYGIRIGESSLNKNLGKSGDVSTSQHCQAEFYLSGFGWVPVDPSDVAKVMALESLPSNHDSISQLREKLFGSWEMNWVAFNDGENVDLGKACAAGKLPFFLYPHAEIDGRQQDSLEPESFSYKITSATLVGTGAKL</sequence>
<dbReference type="GO" id="GO:0006508">
    <property type="term" value="P:proteolysis"/>
    <property type="evidence" value="ECO:0007669"/>
    <property type="project" value="UniProtKB-KW"/>
</dbReference>
<dbReference type="InterPro" id="IPR038765">
    <property type="entry name" value="Papain-like_cys_pep_sf"/>
</dbReference>
<accession>A0A1I7FW97</accession>
<dbReference type="PROSITE" id="PS51318">
    <property type="entry name" value="TAT"/>
    <property type="match status" value="1"/>
</dbReference>
<proteinExistence type="predicted"/>
<dbReference type="OrthoDB" id="9804872at2"/>
<dbReference type="SUPFAM" id="SSF54001">
    <property type="entry name" value="Cysteine proteinases"/>
    <property type="match status" value="1"/>
</dbReference>
<evidence type="ECO:0000256" key="1">
    <source>
        <dbReference type="SAM" id="SignalP"/>
    </source>
</evidence>